<proteinExistence type="predicted"/>
<accession>A0AAW2IPH4</accession>
<comment type="caution">
    <text evidence="1">The sequence shown here is derived from an EMBL/GenBank/DDBJ whole genome shotgun (WGS) entry which is preliminary data.</text>
</comment>
<dbReference type="EMBL" id="JACGWK010001662">
    <property type="protein sequence ID" value="KAL0284309.1"/>
    <property type="molecule type" value="Genomic_DNA"/>
</dbReference>
<gene>
    <name evidence="1" type="ORF">Sangu_2833400</name>
</gene>
<reference evidence="1" key="1">
    <citation type="submission" date="2020-06" db="EMBL/GenBank/DDBJ databases">
        <authorList>
            <person name="Li T."/>
            <person name="Hu X."/>
            <person name="Zhang T."/>
            <person name="Song X."/>
            <person name="Zhang H."/>
            <person name="Dai N."/>
            <person name="Sheng W."/>
            <person name="Hou X."/>
            <person name="Wei L."/>
        </authorList>
    </citation>
    <scope>NUCLEOTIDE SEQUENCE</scope>
    <source>
        <strain evidence="1">G01</strain>
        <tissue evidence="1">Leaf</tissue>
    </source>
</reference>
<protein>
    <submittedName>
        <fullName evidence="1">Uncharacterized protein</fullName>
    </submittedName>
</protein>
<name>A0AAW2IPH4_9LAMI</name>
<dbReference type="AlphaFoldDB" id="A0AAW2IPH4"/>
<organism evidence="1">
    <name type="scientific">Sesamum angustifolium</name>
    <dbReference type="NCBI Taxonomy" id="2727405"/>
    <lineage>
        <taxon>Eukaryota</taxon>
        <taxon>Viridiplantae</taxon>
        <taxon>Streptophyta</taxon>
        <taxon>Embryophyta</taxon>
        <taxon>Tracheophyta</taxon>
        <taxon>Spermatophyta</taxon>
        <taxon>Magnoliopsida</taxon>
        <taxon>eudicotyledons</taxon>
        <taxon>Gunneridae</taxon>
        <taxon>Pentapetalae</taxon>
        <taxon>asterids</taxon>
        <taxon>lamiids</taxon>
        <taxon>Lamiales</taxon>
        <taxon>Pedaliaceae</taxon>
        <taxon>Sesamum</taxon>
    </lineage>
</organism>
<sequence>MTVNGKGDKTLTASLSTKRTLLKSSLASLASSTSTGDLQGKLLVDPLPTHLRGVESSSGAAVPLAPRLVT</sequence>
<evidence type="ECO:0000313" key="1">
    <source>
        <dbReference type="EMBL" id="KAL0284309.1"/>
    </source>
</evidence>
<reference evidence="1" key="2">
    <citation type="journal article" date="2024" name="Plant">
        <title>Genomic evolution and insights into agronomic trait innovations of Sesamum species.</title>
        <authorList>
            <person name="Miao H."/>
            <person name="Wang L."/>
            <person name="Qu L."/>
            <person name="Liu H."/>
            <person name="Sun Y."/>
            <person name="Le M."/>
            <person name="Wang Q."/>
            <person name="Wei S."/>
            <person name="Zheng Y."/>
            <person name="Lin W."/>
            <person name="Duan Y."/>
            <person name="Cao H."/>
            <person name="Xiong S."/>
            <person name="Wang X."/>
            <person name="Wei L."/>
            <person name="Li C."/>
            <person name="Ma Q."/>
            <person name="Ju M."/>
            <person name="Zhao R."/>
            <person name="Li G."/>
            <person name="Mu C."/>
            <person name="Tian Q."/>
            <person name="Mei H."/>
            <person name="Zhang T."/>
            <person name="Gao T."/>
            <person name="Zhang H."/>
        </authorList>
    </citation>
    <scope>NUCLEOTIDE SEQUENCE</scope>
    <source>
        <strain evidence="1">G01</strain>
    </source>
</reference>